<organism evidence="2 3">
    <name type="scientific">Fodinibius salipaludis</name>
    <dbReference type="NCBI Taxonomy" id="2032627"/>
    <lineage>
        <taxon>Bacteria</taxon>
        <taxon>Pseudomonadati</taxon>
        <taxon>Balneolota</taxon>
        <taxon>Balneolia</taxon>
        <taxon>Balneolales</taxon>
        <taxon>Balneolaceae</taxon>
        <taxon>Fodinibius</taxon>
    </lineage>
</organism>
<comment type="caution">
    <text evidence="2">The sequence shown here is derived from an EMBL/GenBank/DDBJ whole genome shotgun (WGS) entry which is preliminary data.</text>
</comment>
<dbReference type="EMBL" id="NSKE01000002">
    <property type="protein sequence ID" value="PAU95369.1"/>
    <property type="molecule type" value="Genomic_DNA"/>
</dbReference>
<dbReference type="Pfam" id="PF12728">
    <property type="entry name" value="HTH_17"/>
    <property type="match status" value="1"/>
</dbReference>
<feature type="domain" description="Helix-turn-helix" evidence="1">
    <location>
        <begin position="39"/>
        <end position="87"/>
    </location>
</feature>
<dbReference type="Proteomes" id="UP000218831">
    <property type="component" value="Unassembled WGS sequence"/>
</dbReference>
<dbReference type="SUPFAM" id="SSF46955">
    <property type="entry name" value="Putative DNA-binding domain"/>
    <property type="match status" value="1"/>
</dbReference>
<name>A0A2A2GEQ9_9BACT</name>
<dbReference type="RefSeq" id="WP_095605496.1">
    <property type="nucleotide sequence ID" value="NZ_NSKE01000002.1"/>
</dbReference>
<dbReference type="InterPro" id="IPR041657">
    <property type="entry name" value="HTH_17"/>
</dbReference>
<evidence type="ECO:0000313" key="2">
    <source>
        <dbReference type="EMBL" id="PAU95369.1"/>
    </source>
</evidence>
<dbReference type="PANTHER" id="PTHR34585:SF22">
    <property type="entry name" value="HELIX-TURN-HELIX DOMAIN-CONTAINING PROTEIN"/>
    <property type="match status" value="1"/>
</dbReference>
<sequence length="93" mass="11086">MNVFIPTKEEFEEAIYKAVRKVMREEMPALIRKATRKKWLTTNDVMDMLQCSRRQVQYLRDSRQIPFSQNGRTIRYDIEDVEAFLNGGKVNKN</sequence>
<dbReference type="OrthoDB" id="1524679at2"/>
<keyword evidence="3" id="KW-1185">Reference proteome</keyword>
<protein>
    <recommendedName>
        <fullName evidence="1">Helix-turn-helix domain-containing protein</fullName>
    </recommendedName>
</protein>
<accession>A0A2A2GEQ9</accession>
<dbReference type="InterPro" id="IPR009061">
    <property type="entry name" value="DNA-bd_dom_put_sf"/>
</dbReference>
<evidence type="ECO:0000259" key="1">
    <source>
        <dbReference type="Pfam" id="PF12728"/>
    </source>
</evidence>
<gene>
    <name evidence="2" type="ORF">CK503_04020</name>
</gene>
<evidence type="ECO:0000313" key="3">
    <source>
        <dbReference type="Proteomes" id="UP000218831"/>
    </source>
</evidence>
<proteinExistence type="predicted"/>
<dbReference type="AlphaFoldDB" id="A0A2A2GEQ9"/>
<dbReference type="PANTHER" id="PTHR34585">
    <property type="match status" value="1"/>
</dbReference>
<reference evidence="2 3" key="1">
    <citation type="submission" date="2017-08" db="EMBL/GenBank/DDBJ databases">
        <title>Aliifodinibius alkalisoli sp. nov., isolated from saline alkaline soil.</title>
        <authorList>
            <person name="Liu D."/>
            <person name="Zhang G."/>
        </authorList>
    </citation>
    <scope>NUCLEOTIDE SEQUENCE [LARGE SCALE GENOMIC DNA]</scope>
    <source>
        <strain evidence="2 3">WN023</strain>
    </source>
</reference>